<name>A0ACC2TU20_9FUNG</name>
<evidence type="ECO:0000313" key="2">
    <source>
        <dbReference type="Proteomes" id="UP001165960"/>
    </source>
</evidence>
<organism evidence="1 2">
    <name type="scientific">Entomophthora muscae</name>
    <dbReference type="NCBI Taxonomy" id="34485"/>
    <lineage>
        <taxon>Eukaryota</taxon>
        <taxon>Fungi</taxon>
        <taxon>Fungi incertae sedis</taxon>
        <taxon>Zoopagomycota</taxon>
        <taxon>Entomophthoromycotina</taxon>
        <taxon>Entomophthoromycetes</taxon>
        <taxon>Entomophthorales</taxon>
        <taxon>Entomophthoraceae</taxon>
        <taxon>Entomophthora</taxon>
    </lineage>
</organism>
<accession>A0ACC2TU20</accession>
<dbReference type="Proteomes" id="UP001165960">
    <property type="component" value="Unassembled WGS sequence"/>
</dbReference>
<sequence>MRQHSVFEIQLADKEVVFYGSSAECSGKVLQGTLLVHPTDALKVKSLTLQFTGRVQTQWTSGAGALQRVCSEQVTLIEKRWTFLQPQKKPHHLPPGTHLYDFEVTLPGDLPASVVVDYGLVEYKFKAILERPTFSLNYTDRQLLTIRRALLPSAPALNELIYLSDTWNEQLNYEVYSPNKAFGMGEDMPLNFKLLSLDEGLRVQSVTCLLKEYVTVSAHSEDGSILTKCDGRVQSRASRTITQHAPSLELTLNVPIPPLTREGAHCFMESDLIRIDHKVKILIVLSDHHDRLHRILAKVGVVIMPTPRVEALNALPRYQSYTEPIPRIGLLRASETPATNPNDPNLPSYKSQWCPLPSTPSLSSLPSYGPRLLNSELAR</sequence>
<gene>
    <name evidence="1" type="ORF">DSO57_1008393</name>
</gene>
<proteinExistence type="predicted"/>
<dbReference type="EMBL" id="QTSX02002155">
    <property type="protein sequence ID" value="KAJ9078264.1"/>
    <property type="molecule type" value="Genomic_DNA"/>
</dbReference>
<comment type="caution">
    <text evidence="1">The sequence shown here is derived from an EMBL/GenBank/DDBJ whole genome shotgun (WGS) entry which is preliminary data.</text>
</comment>
<evidence type="ECO:0000313" key="1">
    <source>
        <dbReference type="EMBL" id="KAJ9078264.1"/>
    </source>
</evidence>
<protein>
    <submittedName>
        <fullName evidence="1">Uncharacterized protein</fullName>
    </submittedName>
</protein>
<reference evidence="1" key="1">
    <citation type="submission" date="2022-04" db="EMBL/GenBank/DDBJ databases">
        <title>Genome of the entomopathogenic fungus Entomophthora muscae.</title>
        <authorList>
            <person name="Elya C."/>
            <person name="Lovett B.R."/>
            <person name="Lee E."/>
            <person name="Macias A.M."/>
            <person name="Hajek A.E."/>
            <person name="De Bivort B.L."/>
            <person name="Kasson M.T."/>
            <person name="De Fine Licht H.H."/>
            <person name="Stajich J.E."/>
        </authorList>
    </citation>
    <scope>NUCLEOTIDE SEQUENCE</scope>
    <source>
        <strain evidence="1">Berkeley</strain>
    </source>
</reference>
<keyword evidence="2" id="KW-1185">Reference proteome</keyword>